<gene>
    <name evidence="3" type="ORF">DCC35_16160</name>
</gene>
<organism evidence="3 4">
    <name type="scientific">Mangrovivirga cuniculi</name>
    <dbReference type="NCBI Taxonomy" id="2715131"/>
    <lineage>
        <taxon>Bacteria</taxon>
        <taxon>Pseudomonadati</taxon>
        <taxon>Bacteroidota</taxon>
        <taxon>Cytophagia</taxon>
        <taxon>Cytophagales</taxon>
        <taxon>Mangrovivirgaceae</taxon>
        <taxon>Mangrovivirga</taxon>
    </lineage>
</organism>
<evidence type="ECO:0000313" key="4">
    <source>
        <dbReference type="Proteomes" id="UP000298616"/>
    </source>
</evidence>
<keyword evidence="1" id="KW-0812">Transmembrane</keyword>
<feature type="transmembrane region" description="Helical" evidence="1">
    <location>
        <begin position="16"/>
        <end position="35"/>
    </location>
</feature>
<feature type="transmembrane region" description="Helical" evidence="1">
    <location>
        <begin position="107"/>
        <end position="126"/>
    </location>
</feature>
<keyword evidence="1" id="KW-1133">Transmembrane helix</keyword>
<sequence>MENSSINWGVNKRNTWFIVGTQVMMMIWSLGSSILKAGPTSAAIITYLVFGAFIIYGVITRSRLIFLLLVFGLTGGVLELIADHYSVATINALIYPGNEPMVVSSPLYMPFAWANVFVQLGYYSLLLIRWKGILMASIIMAVAGGMYIPFYENFAKDAGWWWYENVSMIWNAPYYIIICEALISLLLPVCIYLIVKRKSFLIALILGVLEGLWIWGSAILAYFIAP</sequence>
<dbReference type="RefSeq" id="WP_137091761.1">
    <property type="nucleotide sequence ID" value="NZ_CP028923.1"/>
</dbReference>
<protein>
    <recommendedName>
        <fullName evidence="2">DUF6989 domain-containing protein</fullName>
    </recommendedName>
</protein>
<feature type="domain" description="DUF6989" evidence="2">
    <location>
        <begin position="80"/>
        <end position="224"/>
    </location>
</feature>
<reference evidence="3 4" key="1">
    <citation type="submission" date="2018-04" db="EMBL/GenBank/DDBJ databases">
        <title>Complete genome uncultured novel isolate.</title>
        <authorList>
            <person name="Merlino G."/>
        </authorList>
    </citation>
    <scope>NUCLEOTIDE SEQUENCE [LARGE SCALE GENOMIC DNA]</scope>
    <source>
        <strain evidence="4">R1DC9</strain>
    </source>
</reference>
<evidence type="ECO:0000313" key="3">
    <source>
        <dbReference type="EMBL" id="QCK16166.1"/>
    </source>
</evidence>
<evidence type="ECO:0000256" key="1">
    <source>
        <dbReference type="SAM" id="Phobius"/>
    </source>
</evidence>
<dbReference type="KEGG" id="fpf:DCC35_16160"/>
<dbReference type="InterPro" id="IPR054258">
    <property type="entry name" value="DUF6989"/>
</dbReference>
<feature type="transmembrane region" description="Helical" evidence="1">
    <location>
        <begin position="66"/>
        <end position="87"/>
    </location>
</feature>
<feature type="transmembrane region" description="Helical" evidence="1">
    <location>
        <begin position="201"/>
        <end position="225"/>
    </location>
</feature>
<dbReference type="Proteomes" id="UP000298616">
    <property type="component" value="Chromosome"/>
</dbReference>
<keyword evidence="1" id="KW-0472">Membrane</keyword>
<name>A0A4D7JVG0_9BACT</name>
<dbReference type="EMBL" id="CP028923">
    <property type="protein sequence ID" value="QCK16166.1"/>
    <property type="molecule type" value="Genomic_DNA"/>
</dbReference>
<feature type="transmembrane region" description="Helical" evidence="1">
    <location>
        <begin position="41"/>
        <end position="59"/>
    </location>
</feature>
<keyword evidence="4" id="KW-1185">Reference proteome</keyword>
<evidence type="ECO:0000259" key="2">
    <source>
        <dbReference type="Pfam" id="PF22497"/>
    </source>
</evidence>
<feature type="transmembrane region" description="Helical" evidence="1">
    <location>
        <begin position="172"/>
        <end position="194"/>
    </location>
</feature>
<dbReference type="AlphaFoldDB" id="A0A4D7JVG0"/>
<dbReference type="OrthoDB" id="945327at2"/>
<feature type="transmembrane region" description="Helical" evidence="1">
    <location>
        <begin position="133"/>
        <end position="152"/>
    </location>
</feature>
<proteinExistence type="predicted"/>
<accession>A0A4D7JVG0</accession>
<dbReference type="Pfam" id="PF22497">
    <property type="entry name" value="DUF6989"/>
    <property type="match status" value="1"/>
</dbReference>